<protein>
    <submittedName>
        <fullName evidence="2">Uncharacterized protein</fullName>
    </submittedName>
</protein>
<gene>
    <name evidence="2" type="ORF">PS880_05640</name>
</gene>
<keyword evidence="1" id="KW-0732">Signal</keyword>
<dbReference type="RefSeq" id="WP_191624766.1">
    <property type="nucleotide sequence ID" value="NZ_CABVIH010000037.1"/>
</dbReference>
<reference evidence="2 3" key="1">
    <citation type="submission" date="2019-09" db="EMBL/GenBank/DDBJ databases">
        <authorList>
            <person name="Chandra G."/>
            <person name="Truman W A."/>
        </authorList>
    </citation>
    <scope>NUCLEOTIDE SEQUENCE [LARGE SCALE GENOMIC DNA]</scope>
    <source>
        <strain evidence="2">PS880</strain>
    </source>
</reference>
<proteinExistence type="predicted"/>
<sequence length="50" mass="5222" precursor="true">MKKIIAASLLTVLSSTTMTGELVPACVEYFKQADQFIASGVFQGVVASAV</sequence>
<dbReference type="EMBL" id="CABVIH010000037">
    <property type="protein sequence ID" value="VVP55240.1"/>
    <property type="molecule type" value="Genomic_DNA"/>
</dbReference>
<evidence type="ECO:0000313" key="3">
    <source>
        <dbReference type="Proteomes" id="UP000375525"/>
    </source>
</evidence>
<dbReference type="AlphaFoldDB" id="A0A5E7Q1Y0"/>
<accession>A0A5E7Q1Y0</accession>
<evidence type="ECO:0000256" key="1">
    <source>
        <dbReference type="SAM" id="SignalP"/>
    </source>
</evidence>
<dbReference type="Proteomes" id="UP000375525">
    <property type="component" value="Unassembled WGS sequence"/>
</dbReference>
<evidence type="ECO:0000313" key="2">
    <source>
        <dbReference type="EMBL" id="VVP55240.1"/>
    </source>
</evidence>
<feature type="chain" id="PRO_5023131066" evidence="1">
    <location>
        <begin position="20"/>
        <end position="50"/>
    </location>
</feature>
<organism evidence="2 3">
    <name type="scientific">Pseudomonas fluorescens</name>
    <dbReference type="NCBI Taxonomy" id="294"/>
    <lineage>
        <taxon>Bacteria</taxon>
        <taxon>Pseudomonadati</taxon>
        <taxon>Pseudomonadota</taxon>
        <taxon>Gammaproteobacteria</taxon>
        <taxon>Pseudomonadales</taxon>
        <taxon>Pseudomonadaceae</taxon>
        <taxon>Pseudomonas</taxon>
    </lineage>
</organism>
<name>A0A5E7Q1Y0_PSEFL</name>
<feature type="signal peptide" evidence="1">
    <location>
        <begin position="1"/>
        <end position="19"/>
    </location>
</feature>